<keyword evidence="4 5" id="KW-0472">Membrane</keyword>
<feature type="transmembrane region" description="Helical" evidence="5">
    <location>
        <begin position="41"/>
        <end position="60"/>
    </location>
</feature>
<keyword evidence="3 5" id="KW-1133">Transmembrane helix</keyword>
<evidence type="ECO:0000256" key="4">
    <source>
        <dbReference type="ARBA" id="ARBA00023136"/>
    </source>
</evidence>
<dbReference type="Pfam" id="PF09685">
    <property type="entry name" value="MamF_MmsF"/>
    <property type="match status" value="1"/>
</dbReference>
<dbReference type="InterPro" id="IPR019109">
    <property type="entry name" value="MamF_MmsF"/>
</dbReference>
<feature type="transmembrane region" description="Helical" evidence="5">
    <location>
        <begin position="12"/>
        <end position="35"/>
    </location>
</feature>
<organism evidence="6 7">
    <name type="scientific">Phytohabitans flavus</name>
    <dbReference type="NCBI Taxonomy" id="1076124"/>
    <lineage>
        <taxon>Bacteria</taxon>
        <taxon>Bacillati</taxon>
        <taxon>Actinomycetota</taxon>
        <taxon>Actinomycetes</taxon>
        <taxon>Micromonosporales</taxon>
        <taxon>Micromonosporaceae</taxon>
    </lineage>
</organism>
<dbReference type="AlphaFoldDB" id="A0A6F8XZW3"/>
<reference evidence="6 7" key="2">
    <citation type="submission" date="2020-03" db="EMBL/GenBank/DDBJ databases">
        <authorList>
            <person name="Ichikawa N."/>
            <person name="Kimura A."/>
            <person name="Kitahashi Y."/>
            <person name="Uohara A."/>
        </authorList>
    </citation>
    <scope>NUCLEOTIDE SEQUENCE [LARGE SCALE GENOMIC DNA]</scope>
    <source>
        <strain evidence="6 7">NBRC 107702</strain>
    </source>
</reference>
<dbReference type="KEGG" id="pfla:Pflav_057750"/>
<keyword evidence="7" id="KW-1185">Reference proteome</keyword>
<comment type="subcellular location">
    <subcellularLocation>
        <location evidence="1">Membrane</location>
        <topology evidence="1">Multi-pass membrane protein</topology>
    </subcellularLocation>
</comment>
<evidence type="ECO:0000256" key="5">
    <source>
        <dbReference type="SAM" id="Phobius"/>
    </source>
</evidence>
<evidence type="ECO:0000313" key="6">
    <source>
        <dbReference type="EMBL" id="BCB79365.1"/>
    </source>
</evidence>
<evidence type="ECO:0000256" key="3">
    <source>
        <dbReference type="ARBA" id="ARBA00022989"/>
    </source>
</evidence>
<evidence type="ECO:0000256" key="1">
    <source>
        <dbReference type="ARBA" id="ARBA00004141"/>
    </source>
</evidence>
<name>A0A6F8XZW3_9ACTN</name>
<gene>
    <name evidence="6" type="ORF">Pflav_057750</name>
</gene>
<evidence type="ECO:0008006" key="8">
    <source>
        <dbReference type="Google" id="ProtNLM"/>
    </source>
</evidence>
<proteinExistence type="predicted"/>
<keyword evidence="2 5" id="KW-0812">Transmembrane</keyword>
<reference evidence="6 7" key="1">
    <citation type="submission" date="2020-03" db="EMBL/GenBank/DDBJ databases">
        <title>Whole genome shotgun sequence of Phytohabitans flavus NBRC 107702.</title>
        <authorList>
            <person name="Komaki H."/>
            <person name="Tamura T."/>
        </authorList>
    </citation>
    <scope>NUCLEOTIDE SEQUENCE [LARGE SCALE GENOMIC DNA]</scope>
    <source>
        <strain evidence="6 7">NBRC 107702</strain>
    </source>
</reference>
<accession>A0A6F8XZW3</accession>
<protein>
    <recommendedName>
        <fullName evidence="8">DUF4870 domain-containing protein</fullName>
    </recommendedName>
</protein>
<dbReference type="Proteomes" id="UP000502508">
    <property type="component" value="Chromosome"/>
</dbReference>
<sequence>MAKGNQSPTVRAHAIAALNFQLLWSIITVICWILICVVIGFVLAPIATIIAIVFGIIGGVRANDGQLYTYPMTFSIIK</sequence>
<dbReference type="EMBL" id="AP022870">
    <property type="protein sequence ID" value="BCB79365.1"/>
    <property type="molecule type" value="Genomic_DNA"/>
</dbReference>
<evidence type="ECO:0000256" key="2">
    <source>
        <dbReference type="ARBA" id="ARBA00022692"/>
    </source>
</evidence>
<evidence type="ECO:0000313" key="7">
    <source>
        <dbReference type="Proteomes" id="UP000502508"/>
    </source>
</evidence>